<sequence length="84" mass="9473">MRDQVLWRKIGRIADRLADCLDIDAERALDILYNSRTYTLLANPDSGLQLQSDAYILADLLHELEAGETGTSPMFHLDSSLPIR</sequence>
<evidence type="ECO:0000313" key="2">
    <source>
        <dbReference type="Proteomes" id="UP000198779"/>
    </source>
</evidence>
<dbReference type="AlphaFoldDB" id="A0A1G7XQJ3"/>
<dbReference type="STRING" id="645274.SAMN04487901_11147"/>
<organism evidence="1 2">
    <name type="scientific">Prevotella communis</name>
    <dbReference type="NCBI Taxonomy" id="2913614"/>
    <lineage>
        <taxon>Bacteria</taxon>
        <taxon>Pseudomonadati</taxon>
        <taxon>Bacteroidota</taxon>
        <taxon>Bacteroidia</taxon>
        <taxon>Bacteroidales</taxon>
        <taxon>Prevotellaceae</taxon>
        <taxon>Prevotella</taxon>
    </lineage>
</organism>
<dbReference type="Proteomes" id="UP000198779">
    <property type="component" value="Unassembled WGS sequence"/>
</dbReference>
<gene>
    <name evidence="1" type="ORF">SAMN04487901_11147</name>
</gene>
<name>A0A1G7XQJ3_9BACT</name>
<dbReference type="EMBL" id="FNCQ01000011">
    <property type="protein sequence ID" value="SDG86444.1"/>
    <property type="molecule type" value="Genomic_DNA"/>
</dbReference>
<proteinExistence type="predicted"/>
<keyword evidence="2" id="KW-1185">Reference proteome</keyword>
<evidence type="ECO:0000313" key="1">
    <source>
        <dbReference type="EMBL" id="SDG86444.1"/>
    </source>
</evidence>
<accession>A0A1G7XQJ3</accession>
<protein>
    <submittedName>
        <fullName evidence="1">Uncharacterized protein</fullName>
    </submittedName>
</protein>
<reference evidence="2" key="1">
    <citation type="submission" date="2016-10" db="EMBL/GenBank/DDBJ databases">
        <authorList>
            <person name="Varghese N."/>
            <person name="Submissions S."/>
        </authorList>
    </citation>
    <scope>NUCLEOTIDE SEQUENCE [LARGE SCALE GENOMIC DNA]</scope>
    <source>
        <strain evidence="2">BP1-148</strain>
    </source>
</reference>
<dbReference type="RefSeq" id="WP_091818136.1">
    <property type="nucleotide sequence ID" value="NZ_FNCQ01000011.1"/>
</dbReference>